<evidence type="ECO:0000313" key="1">
    <source>
        <dbReference type="EMBL" id="RML82476.1"/>
    </source>
</evidence>
<proteinExistence type="predicted"/>
<sequence>MQQVSQFRVGTGGLCKLLQVRRIKVSHRLLQLRQCTQGVAQTGKIPWPSVA</sequence>
<name>A0A3M2Z2E5_PSEYM</name>
<protein>
    <submittedName>
        <fullName evidence="1">Uncharacterized protein</fullName>
    </submittedName>
</protein>
<comment type="caution">
    <text evidence="1">The sequence shown here is derived from an EMBL/GenBank/DDBJ whole genome shotgun (WGS) entry which is preliminary data.</text>
</comment>
<dbReference type="EMBL" id="RBNL01002011">
    <property type="protein sequence ID" value="RML82476.1"/>
    <property type="molecule type" value="Genomic_DNA"/>
</dbReference>
<evidence type="ECO:0000313" key="2">
    <source>
        <dbReference type="Proteomes" id="UP000282378"/>
    </source>
</evidence>
<gene>
    <name evidence="1" type="ORF">APX70_00709</name>
</gene>
<accession>A0A3M2Z2E5</accession>
<organism evidence="1 2">
    <name type="scientific">Pseudomonas syringae pv. maculicola</name>
    <dbReference type="NCBI Taxonomy" id="59511"/>
    <lineage>
        <taxon>Bacteria</taxon>
        <taxon>Pseudomonadati</taxon>
        <taxon>Pseudomonadota</taxon>
        <taxon>Gammaproteobacteria</taxon>
        <taxon>Pseudomonadales</taxon>
        <taxon>Pseudomonadaceae</taxon>
        <taxon>Pseudomonas</taxon>
    </lineage>
</organism>
<dbReference type="AlphaFoldDB" id="A0A3M2Z2E5"/>
<dbReference type="Proteomes" id="UP000282378">
    <property type="component" value="Unassembled WGS sequence"/>
</dbReference>
<reference evidence="1 2" key="1">
    <citation type="submission" date="2018-08" db="EMBL/GenBank/DDBJ databases">
        <title>Recombination of ecologically and evolutionarily significant loci maintains genetic cohesion in the Pseudomonas syringae species complex.</title>
        <authorList>
            <person name="Dillon M."/>
            <person name="Thakur S."/>
            <person name="Almeida R.N.D."/>
            <person name="Weir B.S."/>
            <person name="Guttman D.S."/>
        </authorList>
    </citation>
    <scope>NUCLEOTIDE SEQUENCE [LARGE SCALE GENOMIC DNA]</scope>
    <source>
        <strain evidence="1 2">88_10</strain>
    </source>
</reference>